<accession>A0A6P8ZRH4</accession>
<evidence type="ECO:0000313" key="4">
    <source>
        <dbReference type="RefSeq" id="XP_034247609.1"/>
    </source>
</evidence>
<proteinExistence type="predicted"/>
<gene>
    <name evidence="4" type="primary">LOC117649200</name>
</gene>
<keyword evidence="2" id="KW-0812">Transmembrane</keyword>
<feature type="region of interest" description="Disordered" evidence="1">
    <location>
        <begin position="278"/>
        <end position="307"/>
    </location>
</feature>
<feature type="transmembrane region" description="Helical" evidence="2">
    <location>
        <begin position="220"/>
        <end position="242"/>
    </location>
</feature>
<dbReference type="Proteomes" id="UP000515158">
    <property type="component" value="Unplaced"/>
</dbReference>
<evidence type="ECO:0000313" key="3">
    <source>
        <dbReference type="Proteomes" id="UP000515158"/>
    </source>
</evidence>
<keyword evidence="3" id="KW-1185">Reference proteome</keyword>
<dbReference type="InParanoid" id="A0A6P8ZRH4"/>
<dbReference type="AlphaFoldDB" id="A0A6P8ZRH4"/>
<protein>
    <submittedName>
        <fullName evidence="4">Uncharacterized protein LOC117649200</fullName>
    </submittedName>
</protein>
<dbReference type="OrthoDB" id="8193345at2759"/>
<keyword evidence="2" id="KW-1133">Transmembrane helix</keyword>
<reference evidence="4" key="1">
    <citation type="submission" date="2025-08" db="UniProtKB">
        <authorList>
            <consortium name="RefSeq"/>
        </authorList>
    </citation>
    <scope>IDENTIFICATION</scope>
    <source>
        <tissue evidence="4">Total insect</tissue>
    </source>
</reference>
<organism evidence="4">
    <name type="scientific">Thrips palmi</name>
    <name type="common">Melon thrips</name>
    <dbReference type="NCBI Taxonomy" id="161013"/>
    <lineage>
        <taxon>Eukaryota</taxon>
        <taxon>Metazoa</taxon>
        <taxon>Ecdysozoa</taxon>
        <taxon>Arthropoda</taxon>
        <taxon>Hexapoda</taxon>
        <taxon>Insecta</taxon>
        <taxon>Pterygota</taxon>
        <taxon>Neoptera</taxon>
        <taxon>Paraneoptera</taxon>
        <taxon>Thysanoptera</taxon>
        <taxon>Terebrantia</taxon>
        <taxon>Thripoidea</taxon>
        <taxon>Thripidae</taxon>
        <taxon>Thrips</taxon>
    </lineage>
</organism>
<dbReference type="GeneID" id="117649200"/>
<name>A0A6P8ZRH4_THRPL</name>
<evidence type="ECO:0000256" key="1">
    <source>
        <dbReference type="SAM" id="MobiDB-lite"/>
    </source>
</evidence>
<keyword evidence="2" id="KW-0472">Membrane</keyword>
<dbReference type="KEGG" id="tpal:117649200"/>
<dbReference type="RefSeq" id="XP_034247609.1">
    <property type="nucleotide sequence ID" value="XM_034391718.1"/>
</dbReference>
<sequence length="307" mass="33912">MGRPVKVLLLLAVVYGSVLLVASLGYQQDWKRIAAYNIVMREVCHECDVLCPRAPYPTSDEERADISQQWACYIGCRTTCLLQIGPEKYSYETAVDLCSRGCHDEYRNRPDPNRDNNPYLNVCLEACSAKVSSTGGGLDPLDSIVSKALSDPASPDLPDEQETGPFDPALGEPYAQNGVLPRSNYKTIPHNNAPYHVAGNGKTPVEYFVKFIRYPTTDPLLAGVVGIPLFVLVIGFAAYYVVLLRRPPNFKNDDAAENLDEEVPVTVLRVHLEAELKKVPSSSEFSDEEFVPPPSPPPKYSDVVHNV</sequence>
<evidence type="ECO:0000256" key="2">
    <source>
        <dbReference type="SAM" id="Phobius"/>
    </source>
</evidence>